<dbReference type="EMBL" id="CP108318">
    <property type="protein sequence ID" value="WTW61836.1"/>
    <property type="molecule type" value="Genomic_DNA"/>
</dbReference>
<reference evidence="2" key="1">
    <citation type="submission" date="2022-10" db="EMBL/GenBank/DDBJ databases">
        <title>The complete genomes of actinobacterial strains from the NBC collection.</title>
        <authorList>
            <person name="Joergensen T.S."/>
            <person name="Alvarez Arevalo M."/>
            <person name="Sterndorff E.B."/>
            <person name="Faurdal D."/>
            <person name="Vuksanovic O."/>
            <person name="Mourched A.-S."/>
            <person name="Charusanti P."/>
            <person name="Shaw S."/>
            <person name="Blin K."/>
            <person name="Weber T."/>
        </authorList>
    </citation>
    <scope>NUCLEOTIDE SEQUENCE</scope>
    <source>
        <strain evidence="2">NBC_00003</strain>
    </source>
</reference>
<protein>
    <submittedName>
        <fullName evidence="2">VOC family protein</fullName>
    </submittedName>
</protein>
<feature type="domain" description="Glyoxalase/fosfomycin resistance/dioxygenase" evidence="1">
    <location>
        <begin position="94"/>
        <end position="138"/>
    </location>
</feature>
<dbReference type="InterPro" id="IPR029068">
    <property type="entry name" value="Glyas_Bleomycin-R_OHBP_Dase"/>
</dbReference>
<sequence>MTEQETSTPLVQLVQRRSNDSSTLASPRAFIRVFTRPGTLEALTRFYEEALAVERDMWFTYPAKGLALAAVGGFLLVEGADKDVAPFLEVDGTLLVDDAAAHLARLTSLGAEILEPLHKVPTGSGFHARHPDGTLIEYVEHRPTPEGR</sequence>
<accession>A0AAU2V3Y2</accession>
<dbReference type="InterPro" id="IPR004360">
    <property type="entry name" value="Glyas_Fos-R_dOase_dom"/>
</dbReference>
<dbReference type="AlphaFoldDB" id="A0AAU2V3Y2"/>
<dbReference type="Pfam" id="PF00903">
    <property type="entry name" value="Glyoxalase"/>
    <property type="match status" value="1"/>
</dbReference>
<gene>
    <name evidence="2" type="ORF">OG549_14870</name>
</gene>
<evidence type="ECO:0000313" key="2">
    <source>
        <dbReference type="EMBL" id="WTW61836.1"/>
    </source>
</evidence>
<evidence type="ECO:0000259" key="1">
    <source>
        <dbReference type="Pfam" id="PF00903"/>
    </source>
</evidence>
<organism evidence="2">
    <name type="scientific">Streptomyces sp. NBC_00003</name>
    <dbReference type="NCBI Taxonomy" id="2903608"/>
    <lineage>
        <taxon>Bacteria</taxon>
        <taxon>Bacillati</taxon>
        <taxon>Actinomycetota</taxon>
        <taxon>Actinomycetes</taxon>
        <taxon>Kitasatosporales</taxon>
        <taxon>Streptomycetaceae</taxon>
        <taxon>Streptomyces</taxon>
    </lineage>
</organism>
<dbReference type="Gene3D" id="3.10.180.10">
    <property type="entry name" value="2,3-Dihydroxybiphenyl 1,2-Dioxygenase, domain 1"/>
    <property type="match status" value="1"/>
</dbReference>
<proteinExistence type="predicted"/>
<name>A0AAU2V3Y2_9ACTN</name>
<dbReference type="CDD" id="cd06587">
    <property type="entry name" value="VOC"/>
    <property type="match status" value="1"/>
</dbReference>
<dbReference type="SUPFAM" id="SSF54593">
    <property type="entry name" value="Glyoxalase/Bleomycin resistance protein/Dihydroxybiphenyl dioxygenase"/>
    <property type="match status" value="1"/>
</dbReference>